<comment type="caution">
    <text evidence="2">The sequence shown here is derived from an EMBL/GenBank/DDBJ whole genome shotgun (WGS) entry which is preliminary data.</text>
</comment>
<dbReference type="PIRSF" id="PIRSF012641">
    <property type="entry name" value="UCP012641"/>
    <property type="match status" value="1"/>
</dbReference>
<dbReference type="InterPro" id="IPR031321">
    <property type="entry name" value="UCP012641"/>
</dbReference>
<evidence type="ECO:0000259" key="1">
    <source>
        <dbReference type="Pfam" id="PF10005"/>
    </source>
</evidence>
<name>A0A934MHE7_9HYPH</name>
<reference evidence="2" key="1">
    <citation type="submission" date="2020-12" db="EMBL/GenBank/DDBJ databases">
        <title>Bacterial taxonomy.</title>
        <authorList>
            <person name="Pan X."/>
        </authorList>
    </citation>
    <scope>NUCLEOTIDE SEQUENCE</scope>
    <source>
        <strain evidence="2">B2012</strain>
    </source>
</reference>
<gene>
    <name evidence="2" type="ORF">JCR33_14305</name>
</gene>
<evidence type="ECO:0000313" key="2">
    <source>
        <dbReference type="EMBL" id="MBJ3776875.1"/>
    </source>
</evidence>
<keyword evidence="3" id="KW-1185">Reference proteome</keyword>
<organism evidence="2 3">
    <name type="scientific">Acuticoccus mangrovi</name>
    <dbReference type="NCBI Taxonomy" id="2796142"/>
    <lineage>
        <taxon>Bacteria</taxon>
        <taxon>Pseudomonadati</taxon>
        <taxon>Pseudomonadota</taxon>
        <taxon>Alphaproteobacteria</taxon>
        <taxon>Hyphomicrobiales</taxon>
        <taxon>Amorphaceae</taxon>
        <taxon>Acuticoccus</taxon>
    </lineage>
</organism>
<dbReference type="EMBL" id="JAEKJA010000011">
    <property type="protein sequence ID" value="MBJ3776875.1"/>
    <property type="molecule type" value="Genomic_DNA"/>
</dbReference>
<dbReference type="Gene3D" id="3.40.390.70">
    <property type="match status" value="1"/>
</dbReference>
<evidence type="ECO:0000313" key="3">
    <source>
        <dbReference type="Proteomes" id="UP000609531"/>
    </source>
</evidence>
<dbReference type="Proteomes" id="UP000609531">
    <property type="component" value="Unassembled WGS sequence"/>
</dbReference>
<dbReference type="Pfam" id="PF10005">
    <property type="entry name" value="Zn_ribbon_DZR_6"/>
    <property type="match status" value="1"/>
</dbReference>
<proteinExistence type="predicted"/>
<accession>A0A934MHE7</accession>
<dbReference type="Pfam" id="PF15887">
    <property type="entry name" value="Peptidase_Mx"/>
    <property type="match status" value="1"/>
</dbReference>
<protein>
    <submittedName>
        <fullName evidence="2">Zinc-binding peptidase</fullName>
    </submittedName>
</protein>
<sequence>MKRFYCNNCGNEVHFESTECVTCHQILGYEPVSATMLATTRGEAWHGSDGAEYNVCANMSAIGCNWLVPAGGPDTLCIACRHNHTIPDLSQPQNQERWRRLEAAKRRLFYSLLRWNLPLPMRQVDGDGGLAFDFLADTVNPDGSVTPVLTGHADGLITINIAEGDDAERERRRTDMGEPYRTLVGHFRHEIGHYYWDRLVRDGGPLDAFRALFGDERIDYGEALQRHYAEGAPFDWADNYISTYAAAHPWEDFAETFAHYLHMVDALETAHAYGLLVQPGYGSEPGEVMENPYNITTIDALIAAFVPITVAMNAINRSMGQPDLYPFVLSRPVEEKLGFVHRLIHQWDAAAAETLSLDPAMLDAARAPRRRWFL</sequence>
<dbReference type="RefSeq" id="WP_198882772.1">
    <property type="nucleotide sequence ID" value="NZ_JAEKJA010000011.1"/>
</dbReference>
<dbReference type="InterPro" id="IPR011201">
    <property type="entry name" value="Zinc-ribbon_6_bact"/>
</dbReference>
<dbReference type="AlphaFoldDB" id="A0A934MHE7"/>
<feature type="domain" description="Zinc-ribbon" evidence="1">
    <location>
        <begin position="4"/>
        <end position="91"/>
    </location>
</feature>